<dbReference type="Pfam" id="PF01872">
    <property type="entry name" value="RibD_C"/>
    <property type="match status" value="1"/>
</dbReference>
<dbReference type="Gene3D" id="3.40.430.10">
    <property type="entry name" value="Dihydrofolate Reductase, subunit A"/>
    <property type="match status" value="1"/>
</dbReference>
<keyword evidence="3" id="KW-1185">Reference proteome</keyword>
<accession>A0ABY4YHY1</accession>
<dbReference type="EMBL" id="CP099490">
    <property type="protein sequence ID" value="USQ76289.1"/>
    <property type="molecule type" value="Genomic_DNA"/>
</dbReference>
<protein>
    <submittedName>
        <fullName evidence="2">Dihydrofolate reductase family protein</fullName>
    </submittedName>
</protein>
<dbReference type="InterPro" id="IPR024072">
    <property type="entry name" value="DHFR-like_dom_sf"/>
</dbReference>
<proteinExistence type="predicted"/>
<organism evidence="2 3">
    <name type="scientific">Ornithinimicrobium cryptoxanthini</name>
    <dbReference type="NCBI Taxonomy" id="2934161"/>
    <lineage>
        <taxon>Bacteria</taxon>
        <taxon>Bacillati</taxon>
        <taxon>Actinomycetota</taxon>
        <taxon>Actinomycetes</taxon>
        <taxon>Micrococcales</taxon>
        <taxon>Ornithinimicrobiaceae</taxon>
        <taxon>Ornithinimicrobium</taxon>
    </lineage>
</organism>
<gene>
    <name evidence="2" type="ORF">NF557_17150</name>
</gene>
<evidence type="ECO:0000259" key="1">
    <source>
        <dbReference type="Pfam" id="PF01872"/>
    </source>
</evidence>
<sequence length="194" mass="21260">MTATYTFDVYSTLDGYGSYGPGGDWGAYWGKQGPEFLDRRLALYAGEQRMVLGATTFRQFVQMIGPSTGEVTNLDPVNTRMRAMPTTVVSSTLEDALDWPDATIVRGDAVDVVARLKEESEVPLRSHGSLLMNRALMAAGLVDRVQVTIFPVITGQTGTDLIFQGSADFDLELIESRTLDGNTQELTYRPSLHA</sequence>
<dbReference type="SUPFAM" id="SSF53597">
    <property type="entry name" value="Dihydrofolate reductase-like"/>
    <property type="match status" value="1"/>
</dbReference>
<dbReference type="RefSeq" id="WP_252620984.1">
    <property type="nucleotide sequence ID" value="NZ_CP099490.1"/>
</dbReference>
<evidence type="ECO:0000313" key="2">
    <source>
        <dbReference type="EMBL" id="USQ76289.1"/>
    </source>
</evidence>
<dbReference type="Proteomes" id="UP001056535">
    <property type="component" value="Chromosome"/>
</dbReference>
<evidence type="ECO:0000313" key="3">
    <source>
        <dbReference type="Proteomes" id="UP001056535"/>
    </source>
</evidence>
<name>A0ABY4YHY1_9MICO</name>
<feature type="domain" description="Bacterial bifunctional deaminase-reductase C-terminal" evidence="1">
    <location>
        <begin position="8"/>
        <end position="181"/>
    </location>
</feature>
<dbReference type="InterPro" id="IPR002734">
    <property type="entry name" value="RibDG_C"/>
</dbReference>
<reference evidence="2" key="1">
    <citation type="submission" date="2022-06" db="EMBL/GenBank/DDBJ databases">
        <title>Ornithinimicrobium JY.X270.</title>
        <authorList>
            <person name="Huang Y."/>
        </authorList>
    </citation>
    <scope>NUCLEOTIDE SEQUENCE</scope>
    <source>
        <strain evidence="2">JY.X270</strain>
    </source>
</reference>